<keyword evidence="4" id="KW-0255">Endonuclease</keyword>
<keyword evidence="6" id="KW-0695">RNA-directed DNA polymerase</keyword>
<dbReference type="Gene3D" id="3.30.420.10">
    <property type="entry name" value="Ribonuclease H-like superfamily/Ribonuclease H"/>
    <property type="match status" value="1"/>
</dbReference>
<proteinExistence type="predicted"/>
<dbReference type="Proteomes" id="UP000765509">
    <property type="component" value="Unassembled WGS sequence"/>
</dbReference>
<evidence type="ECO:0000256" key="2">
    <source>
        <dbReference type="ARBA" id="ARBA00022695"/>
    </source>
</evidence>
<organism evidence="8 9">
    <name type="scientific">Austropuccinia psidii MF-1</name>
    <dbReference type="NCBI Taxonomy" id="1389203"/>
    <lineage>
        <taxon>Eukaryota</taxon>
        <taxon>Fungi</taxon>
        <taxon>Dikarya</taxon>
        <taxon>Basidiomycota</taxon>
        <taxon>Pucciniomycotina</taxon>
        <taxon>Pucciniomycetes</taxon>
        <taxon>Pucciniales</taxon>
        <taxon>Sphaerophragmiaceae</taxon>
        <taxon>Austropuccinia</taxon>
    </lineage>
</organism>
<gene>
    <name evidence="8" type="ORF">O181_050141</name>
</gene>
<keyword evidence="2" id="KW-0548">Nucleotidyltransferase</keyword>
<sequence length="312" mass="35606">MPDWNILSKLYIDACGDGLGEALHNVQIIDDKPTEGPVWYNSRQINPTEARYGASQMECLFPVWALDRLHYYLDGSAFEVITDCNAMKTPNRHMLRWQIAIQEYRGNSTIVLKAGNIHKMLINLTGAYHPQADVLAERMIQALHDMIRRFCAYGSELKDSDGFTHYWCTIISALELAYKTSVHSSTGQTPAMLEKGWNSRLPKDTLRKDLIDICPTDFSFNIMLDKVKHHAKQIIDDAFNYAKQKWNKSHKGPDFKGGDLVLVSTLNLNNIKGSKKLKDCYVGPFVIFALQVPKQLKWNIVVNWKINTPAFQ</sequence>
<reference evidence="8" key="1">
    <citation type="submission" date="2021-03" db="EMBL/GenBank/DDBJ databases">
        <title>Draft genome sequence of rust myrtle Austropuccinia psidii MF-1, a brazilian biotype.</title>
        <authorList>
            <person name="Quecine M.C."/>
            <person name="Pachon D.M.R."/>
            <person name="Bonatelli M.L."/>
            <person name="Correr F.H."/>
            <person name="Franceschini L.M."/>
            <person name="Leite T.F."/>
            <person name="Margarido G.R.A."/>
            <person name="Almeida C.A."/>
            <person name="Ferrarezi J.A."/>
            <person name="Labate C.A."/>
        </authorList>
    </citation>
    <scope>NUCLEOTIDE SEQUENCE</scope>
    <source>
        <strain evidence="8">MF-1</strain>
    </source>
</reference>
<keyword evidence="3" id="KW-0540">Nuclease</keyword>
<evidence type="ECO:0000313" key="9">
    <source>
        <dbReference type="Proteomes" id="UP000765509"/>
    </source>
</evidence>
<evidence type="ECO:0000256" key="6">
    <source>
        <dbReference type="ARBA" id="ARBA00022918"/>
    </source>
</evidence>
<protein>
    <recommendedName>
        <fullName evidence="7">Reverse transcriptase RNase H-like domain-containing protein</fullName>
    </recommendedName>
</protein>
<dbReference type="AlphaFoldDB" id="A0A9Q3E197"/>
<dbReference type="PANTHER" id="PTHR37984:SF5">
    <property type="entry name" value="PROTEIN NYNRIN-LIKE"/>
    <property type="match status" value="1"/>
</dbReference>
<dbReference type="SUPFAM" id="SSF56672">
    <property type="entry name" value="DNA/RNA polymerases"/>
    <property type="match status" value="1"/>
</dbReference>
<dbReference type="Pfam" id="PF17917">
    <property type="entry name" value="RT_RNaseH"/>
    <property type="match status" value="1"/>
</dbReference>
<dbReference type="PANTHER" id="PTHR37984">
    <property type="entry name" value="PROTEIN CBG26694"/>
    <property type="match status" value="1"/>
</dbReference>
<dbReference type="InterPro" id="IPR012337">
    <property type="entry name" value="RNaseH-like_sf"/>
</dbReference>
<dbReference type="InterPro" id="IPR036397">
    <property type="entry name" value="RNaseH_sf"/>
</dbReference>
<dbReference type="GO" id="GO:0003676">
    <property type="term" value="F:nucleic acid binding"/>
    <property type="evidence" value="ECO:0007669"/>
    <property type="project" value="InterPro"/>
</dbReference>
<evidence type="ECO:0000256" key="1">
    <source>
        <dbReference type="ARBA" id="ARBA00022679"/>
    </source>
</evidence>
<name>A0A9Q3E197_9BASI</name>
<dbReference type="GO" id="GO:0003964">
    <property type="term" value="F:RNA-directed DNA polymerase activity"/>
    <property type="evidence" value="ECO:0007669"/>
    <property type="project" value="UniProtKB-KW"/>
</dbReference>
<dbReference type="InterPro" id="IPR043502">
    <property type="entry name" value="DNA/RNA_pol_sf"/>
</dbReference>
<dbReference type="EMBL" id="AVOT02021548">
    <property type="protein sequence ID" value="MBW0510426.1"/>
    <property type="molecule type" value="Genomic_DNA"/>
</dbReference>
<dbReference type="SUPFAM" id="SSF53098">
    <property type="entry name" value="Ribonuclease H-like"/>
    <property type="match status" value="1"/>
</dbReference>
<evidence type="ECO:0000256" key="5">
    <source>
        <dbReference type="ARBA" id="ARBA00022801"/>
    </source>
</evidence>
<dbReference type="GO" id="GO:0016787">
    <property type="term" value="F:hydrolase activity"/>
    <property type="evidence" value="ECO:0007669"/>
    <property type="project" value="UniProtKB-KW"/>
</dbReference>
<evidence type="ECO:0000313" key="8">
    <source>
        <dbReference type="EMBL" id="MBW0510426.1"/>
    </source>
</evidence>
<keyword evidence="1" id="KW-0808">Transferase</keyword>
<feature type="domain" description="Reverse transcriptase RNase H-like" evidence="7">
    <location>
        <begin position="9"/>
        <end position="104"/>
    </location>
</feature>
<comment type="caution">
    <text evidence="8">The sequence shown here is derived from an EMBL/GenBank/DDBJ whole genome shotgun (WGS) entry which is preliminary data.</text>
</comment>
<evidence type="ECO:0000256" key="4">
    <source>
        <dbReference type="ARBA" id="ARBA00022759"/>
    </source>
</evidence>
<dbReference type="InterPro" id="IPR050951">
    <property type="entry name" value="Retrovirus_Pol_polyprotein"/>
</dbReference>
<accession>A0A9Q3E197</accession>
<evidence type="ECO:0000256" key="3">
    <source>
        <dbReference type="ARBA" id="ARBA00022722"/>
    </source>
</evidence>
<dbReference type="InterPro" id="IPR041373">
    <property type="entry name" value="RT_RNaseH"/>
</dbReference>
<keyword evidence="5" id="KW-0378">Hydrolase</keyword>
<evidence type="ECO:0000259" key="7">
    <source>
        <dbReference type="Pfam" id="PF17917"/>
    </source>
</evidence>
<keyword evidence="9" id="KW-1185">Reference proteome</keyword>
<dbReference type="GO" id="GO:0004519">
    <property type="term" value="F:endonuclease activity"/>
    <property type="evidence" value="ECO:0007669"/>
    <property type="project" value="UniProtKB-KW"/>
</dbReference>